<organism evidence="1 2">
    <name type="scientific">Streblomastix strix</name>
    <dbReference type="NCBI Taxonomy" id="222440"/>
    <lineage>
        <taxon>Eukaryota</taxon>
        <taxon>Metamonada</taxon>
        <taxon>Preaxostyla</taxon>
        <taxon>Oxymonadida</taxon>
        <taxon>Streblomastigidae</taxon>
        <taxon>Streblomastix</taxon>
    </lineage>
</organism>
<name>A0A5J4X3R1_9EUKA</name>
<proteinExistence type="predicted"/>
<comment type="caution">
    <text evidence="1">The sequence shown here is derived from an EMBL/GenBank/DDBJ whole genome shotgun (WGS) entry which is preliminary data.</text>
</comment>
<dbReference type="Gene3D" id="3.90.1600.10">
    <property type="entry name" value="Palm domain of DNA polymerase"/>
    <property type="match status" value="1"/>
</dbReference>
<accession>A0A5J4X3R1</accession>
<reference evidence="1 2" key="1">
    <citation type="submission" date="2019-03" db="EMBL/GenBank/DDBJ databases">
        <title>Single cell metagenomics reveals metabolic interactions within the superorganism composed of flagellate Streblomastix strix and complex community of Bacteroidetes bacteria on its surface.</title>
        <authorList>
            <person name="Treitli S.C."/>
            <person name="Kolisko M."/>
            <person name="Husnik F."/>
            <person name="Keeling P."/>
            <person name="Hampl V."/>
        </authorList>
    </citation>
    <scope>NUCLEOTIDE SEQUENCE [LARGE SCALE GENOMIC DNA]</scope>
    <source>
        <strain evidence="1">ST1C</strain>
    </source>
</reference>
<sequence length="318" mass="37765">MPLTDEDTYHELRNGITGGLAITFHRYNISGITYIYKLKLEDTLQSANVMSSDYVTANRVGFDFNSLNLSVYNELQHEFIRYTGHQIYMPGIYYNFLCKCLDQQHFNIIYYDTDCMMYAVSGDPNYDYRQGFSAIAKDLKFYDKNFYKFFPDPNKDIYYEKKWFGVAYEHCDSSMIALAPKNYWLDQSLDKKEPEVIELKGQNLKLNPQINKEAYLQYFKENTVVQGQMIWAIFITTNTPFANNNRLDDSVIRTIRNAFGLDERAFADPYLMKQMVEVYNNTTQKAFDNKFIPEYVNRNEDLEEKFIKRHYKQQLEQR</sequence>
<dbReference type="EMBL" id="SNRW01000326">
    <property type="protein sequence ID" value="KAA6401850.1"/>
    <property type="molecule type" value="Genomic_DNA"/>
</dbReference>
<dbReference type="OrthoDB" id="6602337at2759"/>
<dbReference type="InterPro" id="IPR023211">
    <property type="entry name" value="DNA_pol_palm_dom_sf"/>
</dbReference>
<dbReference type="AlphaFoldDB" id="A0A5J4X3R1"/>
<protein>
    <submittedName>
        <fullName evidence="1">Uncharacterized protein</fullName>
    </submittedName>
</protein>
<evidence type="ECO:0000313" key="1">
    <source>
        <dbReference type="EMBL" id="KAA6401850.1"/>
    </source>
</evidence>
<evidence type="ECO:0000313" key="2">
    <source>
        <dbReference type="Proteomes" id="UP000324800"/>
    </source>
</evidence>
<dbReference type="Proteomes" id="UP000324800">
    <property type="component" value="Unassembled WGS sequence"/>
</dbReference>
<gene>
    <name evidence="1" type="ORF">EZS28_002627</name>
</gene>